<dbReference type="GO" id="GO:0016829">
    <property type="term" value="F:lyase activity"/>
    <property type="evidence" value="ECO:0007669"/>
    <property type="project" value="UniProtKB-KW"/>
</dbReference>
<accession>A0A2V2YPQ0</accession>
<dbReference type="AlphaFoldDB" id="A0A2V2YPQ0"/>
<dbReference type="SUPFAM" id="SSF143081">
    <property type="entry name" value="BB1717-like"/>
    <property type="match status" value="1"/>
</dbReference>
<dbReference type="Gene3D" id="3.90.1680.10">
    <property type="entry name" value="SOS response associated peptidase-like"/>
    <property type="match status" value="1"/>
</dbReference>
<evidence type="ECO:0000256" key="8">
    <source>
        <dbReference type="RuleBase" id="RU364100"/>
    </source>
</evidence>
<comment type="similarity">
    <text evidence="1 8">Belongs to the SOS response-associated peptidase family.</text>
</comment>
<evidence type="ECO:0000256" key="1">
    <source>
        <dbReference type="ARBA" id="ARBA00008136"/>
    </source>
</evidence>
<evidence type="ECO:0000313" key="9">
    <source>
        <dbReference type="EMBL" id="PWV98019.1"/>
    </source>
</evidence>
<dbReference type="PANTHER" id="PTHR13604:SF0">
    <property type="entry name" value="ABASIC SITE PROCESSING PROTEIN HMCES"/>
    <property type="match status" value="1"/>
</dbReference>
<keyword evidence="7" id="KW-0456">Lyase</keyword>
<evidence type="ECO:0000313" key="10">
    <source>
        <dbReference type="Proteomes" id="UP000246635"/>
    </source>
</evidence>
<evidence type="ECO:0000256" key="2">
    <source>
        <dbReference type="ARBA" id="ARBA00022670"/>
    </source>
</evidence>
<keyword evidence="10" id="KW-1185">Reference proteome</keyword>
<organism evidence="9 10">
    <name type="scientific">Paenibacillus cellulosilyticus</name>
    <dbReference type="NCBI Taxonomy" id="375489"/>
    <lineage>
        <taxon>Bacteria</taxon>
        <taxon>Bacillati</taxon>
        <taxon>Bacillota</taxon>
        <taxon>Bacilli</taxon>
        <taxon>Bacillales</taxon>
        <taxon>Paenibacillaceae</taxon>
        <taxon>Paenibacillus</taxon>
    </lineage>
</organism>
<dbReference type="Pfam" id="PF02586">
    <property type="entry name" value="SRAP"/>
    <property type="match status" value="1"/>
</dbReference>
<reference evidence="9 10" key="1">
    <citation type="submission" date="2018-05" db="EMBL/GenBank/DDBJ databases">
        <title>Genomic Encyclopedia of Type Strains, Phase III (KMG-III): the genomes of soil and plant-associated and newly described type strains.</title>
        <authorList>
            <person name="Whitman W."/>
        </authorList>
    </citation>
    <scope>NUCLEOTIDE SEQUENCE [LARGE SCALE GENOMIC DNA]</scope>
    <source>
        <strain evidence="9 10">CECT 5696</strain>
    </source>
</reference>
<evidence type="ECO:0000256" key="4">
    <source>
        <dbReference type="ARBA" id="ARBA00022801"/>
    </source>
</evidence>
<dbReference type="Proteomes" id="UP000246635">
    <property type="component" value="Unassembled WGS sequence"/>
</dbReference>
<name>A0A2V2YPQ0_9BACL</name>
<keyword evidence="6" id="KW-0238">DNA-binding</keyword>
<comment type="caution">
    <text evidence="9">The sequence shown here is derived from an EMBL/GenBank/DDBJ whole genome shotgun (WGS) entry which is preliminary data.</text>
</comment>
<keyword evidence="3" id="KW-0227">DNA damage</keyword>
<dbReference type="GO" id="GO:0006508">
    <property type="term" value="P:proteolysis"/>
    <property type="evidence" value="ECO:0007669"/>
    <property type="project" value="UniProtKB-KW"/>
</dbReference>
<proteinExistence type="inferred from homology"/>
<dbReference type="PANTHER" id="PTHR13604">
    <property type="entry name" value="DC12-RELATED"/>
    <property type="match status" value="1"/>
</dbReference>
<keyword evidence="2 8" id="KW-0645">Protease</keyword>
<dbReference type="GO" id="GO:0003697">
    <property type="term" value="F:single-stranded DNA binding"/>
    <property type="evidence" value="ECO:0007669"/>
    <property type="project" value="InterPro"/>
</dbReference>
<dbReference type="RefSeq" id="WP_110045781.1">
    <property type="nucleotide sequence ID" value="NZ_CP054612.1"/>
</dbReference>
<dbReference type="InterPro" id="IPR003738">
    <property type="entry name" value="SRAP"/>
</dbReference>
<dbReference type="OrthoDB" id="9782620at2"/>
<dbReference type="GO" id="GO:0008233">
    <property type="term" value="F:peptidase activity"/>
    <property type="evidence" value="ECO:0007669"/>
    <property type="project" value="UniProtKB-KW"/>
</dbReference>
<evidence type="ECO:0000256" key="6">
    <source>
        <dbReference type="ARBA" id="ARBA00023125"/>
    </source>
</evidence>
<dbReference type="GO" id="GO:0106300">
    <property type="term" value="P:protein-DNA covalent cross-linking repair"/>
    <property type="evidence" value="ECO:0007669"/>
    <property type="project" value="InterPro"/>
</dbReference>
<dbReference type="EMBL" id="QGTQ01000019">
    <property type="protein sequence ID" value="PWV98019.1"/>
    <property type="molecule type" value="Genomic_DNA"/>
</dbReference>
<evidence type="ECO:0000256" key="7">
    <source>
        <dbReference type="ARBA" id="ARBA00023239"/>
    </source>
</evidence>
<evidence type="ECO:0000256" key="3">
    <source>
        <dbReference type="ARBA" id="ARBA00022763"/>
    </source>
</evidence>
<sequence>MERFALRSDVTDIVNQFNVWKVKNCLGNRFNIAPRQAVSIIMNDRLRQRTIDQARWGLYPFWAKESVNADGERVDSKRYFKRMLKSNRCVVPCTGFFGWKHEGMERDPRAMHIVVDRQPLFGMAGIYDQWVNPQGIEERAFTILTVPASGPMAAWQPRLPVVLDAEAVEDWLNPDITDFAQVRTYVQPLEPFQLRSYPVTNAVTDERYEAPDCIMDLSMGTV</sequence>
<dbReference type="EC" id="3.4.-.-" evidence="8"/>
<keyword evidence="5" id="KW-0190">Covalent protein-DNA linkage</keyword>
<protein>
    <recommendedName>
        <fullName evidence="8">Abasic site processing protein</fullName>
        <ecNumber evidence="8">3.4.-.-</ecNumber>
    </recommendedName>
</protein>
<keyword evidence="4 8" id="KW-0378">Hydrolase</keyword>
<gene>
    <name evidence="9" type="ORF">DFQ01_119101</name>
</gene>
<dbReference type="InterPro" id="IPR036590">
    <property type="entry name" value="SRAP-like"/>
</dbReference>
<evidence type="ECO:0000256" key="5">
    <source>
        <dbReference type="ARBA" id="ARBA00023124"/>
    </source>
</evidence>